<dbReference type="AlphaFoldDB" id="A0A4Z2F242"/>
<feature type="chain" id="PRO_5021283174" description="Secreted protein" evidence="1">
    <location>
        <begin position="29"/>
        <end position="77"/>
    </location>
</feature>
<sequence>MGSNIRRPAASVLGGWFLCSWSCSCSWSGSWPWLGSCFGSSEIVFPAGRRNATLPRRRGTTPWSDWRGTLRKQFQCI</sequence>
<feature type="signal peptide" evidence="1">
    <location>
        <begin position="1"/>
        <end position="28"/>
    </location>
</feature>
<evidence type="ECO:0008006" key="4">
    <source>
        <dbReference type="Google" id="ProtNLM"/>
    </source>
</evidence>
<evidence type="ECO:0000256" key="1">
    <source>
        <dbReference type="SAM" id="SignalP"/>
    </source>
</evidence>
<comment type="caution">
    <text evidence="2">The sequence shown here is derived from an EMBL/GenBank/DDBJ whole genome shotgun (WGS) entry which is preliminary data.</text>
</comment>
<accession>A0A4Z2F242</accession>
<organism evidence="2 3">
    <name type="scientific">Liparis tanakae</name>
    <name type="common">Tanaka's snailfish</name>
    <dbReference type="NCBI Taxonomy" id="230148"/>
    <lineage>
        <taxon>Eukaryota</taxon>
        <taxon>Metazoa</taxon>
        <taxon>Chordata</taxon>
        <taxon>Craniata</taxon>
        <taxon>Vertebrata</taxon>
        <taxon>Euteleostomi</taxon>
        <taxon>Actinopterygii</taxon>
        <taxon>Neopterygii</taxon>
        <taxon>Teleostei</taxon>
        <taxon>Neoteleostei</taxon>
        <taxon>Acanthomorphata</taxon>
        <taxon>Eupercaria</taxon>
        <taxon>Perciformes</taxon>
        <taxon>Cottioidei</taxon>
        <taxon>Cottales</taxon>
        <taxon>Liparidae</taxon>
        <taxon>Liparis</taxon>
    </lineage>
</organism>
<name>A0A4Z2F242_9TELE</name>
<dbReference type="EMBL" id="SRLO01001938">
    <property type="protein sequence ID" value="TNN34552.1"/>
    <property type="molecule type" value="Genomic_DNA"/>
</dbReference>
<keyword evidence="1" id="KW-0732">Signal</keyword>
<evidence type="ECO:0000313" key="3">
    <source>
        <dbReference type="Proteomes" id="UP000314294"/>
    </source>
</evidence>
<reference evidence="2 3" key="1">
    <citation type="submission" date="2019-03" db="EMBL/GenBank/DDBJ databases">
        <title>First draft genome of Liparis tanakae, snailfish: a comprehensive survey of snailfish specific genes.</title>
        <authorList>
            <person name="Kim W."/>
            <person name="Song I."/>
            <person name="Jeong J.-H."/>
            <person name="Kim D."/>
            <person name="Kim S."/>
            <person name="Ryu S."/>
            <person name="Song J.Y."/>
            <person name="Lee S.K."/>
        </authorList>
    </citation>
    <scope>NUCLEOTIDE SEQUENCE [LARGE SCALE GENOMIC DNA]</scope>
    <source>
        <tissue evidence="2">Muscle</tissue>
    </source>
</reference>
<evidence type="ECO:0000313" key="2">
    <source>
        <dbReference type="EMBL" id="TNN34552.1"/>
    </source>
</evidence>
<protein>
    <recommendedName>
        <fullName evidence="4">Secreted protein</fullName>
    </recommendedName>
</protein>
<dbReference type="PROSITE" id="PS51257">
    <property type="entry name" value="PROKAR_LIPOPROTEIN"/>
    <property type="match status" value="1"/>
</dbReference>
<proteinExistence type="predicted"/>
<keyword evidence="3" id="KW-1185">Reference proteome</keyword>
<dbReference type="Proteomes" id="UP000314294">
    <property type="component" value="Unassembled WGS sequence"/>
</dbReference>
<gene>
    <name evidence="2" type="ORF">EYF80_055282</name>
</gene>